<evidence type="ECO:0000256" key="4">
    <source>
        <dbReference type="ARBA" id="ARBA00022723"/>
    </source>
</evidence>
<dbReference type="Pfam" id="PF03232">
    <property type="entry name" value="COQ7"/>
    <property type="match status" value="1"/>
</dbReference>
<feature type="binding site" evidence="9">
    <location>
        <position position="144"/>
    </location>
    <ligand>
        <name>Fe cation</name>
        <dbReference type="ChEBI" id="CHEBI:24875"/>
        <label>2</label>
    </ligand>
</feature>
<comment type="caution">
    <text evidence="10">The sequence shown here is derived from an EMBL/GenBank/DDBJ whole genome shotgun (WGS) entry which is preliminary data.</text>
</comment>
<keyword evidence="2 9" id="KW-1003">Cell membrane</keyword>
<dbReference type="EMBL" id="JBHSAB010000004">
    <property type="protein sequence ID" value="MFC3908331.1"/>
    <property type="molecule type" value="Genomic_DNA"/>
</dbReference>
<protein>
    <recommendedName>
        <fullName evidence="9">3-demethoxyubiquinol 3-hydroxylase</fullName>
        <shortName evidence="9">DMQ hydroxylase</shortName>
        <ecNumber evidence="9">1.14.99.60</ecNumber>
    </recommendedName>
    <alternativeName>
        <fullName evidence="9">2-nonaprenyl-3-methyl-6-methoxy-1,4-benzoquinol hydroxylase</fullName>
    </alternativeName>
</protein>
<evidence type="ECO:0000256" key="6">
    <source>
        <dbReference type="ARBA" id="ARBA00023004"/>
    </source>
</evidence>
<gene>
    <name evidence="9 10" type="primary">coq7</name>
    <name evidence="10" type="ORF">ACFORL_04485</name>
</gene>
<dbReference type="NCBIfam" id="NF033656">
    <property type="entry name" value="DMQ_monoox_COQ7"/>
    <property type="match status" value="1"/>
</dbReference>
<feature type="binding site" evidence="9">
    <location>
        <position position="95"/>
    </location>
    <ligand>
        <name>Fe cation</name>
        <dbReference type="ChEBI" id="CHEBI:24875"/>
        <label>1</label>
    </ligand>
</feature>
<comment type="function">
    <text evidence="9">Catalyzes the hydroxylation of 2-nonaprenyl-3-methyl-6-methoxy-1,4-benzoquinol during ubiquinone biosynthesis.</text>
</comment>
<evidence type="ECO:0000256" key="7">
    <source>
        <dbReference type="ARBA" id="ARBA00023033"/>
    </source>
</evidence>
<dbReference type="InterPro" id="IPR011566">
    <property type="entry name" value="Ubq_synth_Coq7"/>
</dbReference>
<keyword evidence="11" id="KW-1185">Reference proteome</keyword>
<proteinExistence type="inferred from homology"/>
<feature type="binding site" evidence="9">
    <location>
        <position position="92"/>
    </location>
    <ligand>
        <name>Fe cation</name>
        <dbReference type="ChEBI" id="CHEBI:24875"/>
        <label>2</label>
    </ligand>
</feature>
<keyword evidence="7 9" id="KW-0503">Monooxygenase</keyword>
<feature type="binding site" evidence="9">
    <location>
        <position position="179"/>
    </location>
    <ligand>
        <name>Fe cation</name>
        <dbReference type="ChEBI" id="CHEBI:24875"/>
        <label>2</label>
    </ligand>
</feature>
<dbReference type="SUPFAM" id="SSF47240">
    <property type="entry name" value="Ferritin-like"/>
    <property type="match status" value="1"/>
</dbReference>
<evidence type="ECO:0000256" key="3">
    <source>
        <dbReference type="ARBA" id="ARBA00022688"/>
    </source>
</evidence>
<comment type="similarity">
    <text evidence="9">Belongs to the COQ7 family.</text>
</comment>
<evidence type="ECO:0000313" key="11">
    <source>
        <dbReference type="Proteomes" id="UP001595758"/>
    </source>
</evidence>
<organism evidence="10 11">
    <name type="scientific">Legionella dresdenensis</name>
    <dbReference type="NCBI Taxonomy" id="450200"/>
    <lineage>
        <taxon>Bacteria</taxon>
        <taxon>Pseudomonadati</taxon>
        <taxon>Pseudomonadota</taxon>
        <taxon>Gammaproteobacteria</taxon>
        <taxon>Legionellales</taxon>
        <taxon>Legionellaceae</taxon>
        <taxon>Legionella</taxon>
    </lineage>
</organism>
<evidence type="ECO:0000256" key="1">
    <source>
        <dbReference type="ARBA" id="ARBA00004749"/>
    </source>
</evidence>
<keyword evidence="6 9" id="KW-0408">Iron</keyword>
<dbReference type="Gene3D" id="1.20.1260.10">
    <property type="match status" value="1"/>
</dbReference>
<dbReference type="EC" id="1.14.99.60" evidence="9"/>
<evidence type="ECO:0000256" key="2">
    <source>
        <dbReference type="ARBA" id="ARBA00022475"/>
    </source>
</evidence>
<accession>A0ABV8CDP8</accession>
<name>A0ABV8CDP8_9GAMM</name>
<dbReference type="PANTHER" id="PTHR11237:SF4">
    <property type="entry name" value="5-DEMETHOXYUBIQUINONE HYDROXYLASE, MITOCHONDRIAL"/>
    <property type="match status" value="1"/>
</dbReference>
<comment type="pathway">
    <text evidence="1 9">Cofactor biosynthesis; ubiquinone biosynthesis.</text>
</comment>
<dbReference type="Proteomes" id="UP001595758">
    <property type="component" value="Unassembled WGS sequence"/>
</dbReference>
<comment type="catalytic activity">
    <reaction evidence="9">
        <text>a 5-methoxy-2-methyl-3-(all-trans-polyprenyl)benzene-1,4-diol + AH2 + O2 = a 3-demethylubiquinol + A + H2O</text>
        <dbReference type="Rhea" id="RHEA:50908"/>
        <dbReference type="Rhea" id="RHEA-COMP:10859"/>
        <dbReference type="Rhea" id="RHEA-COMP:10914"/>
        <dbReference type="ChEBI" id="CHEBI:13193"/>
        <dbReference type="ChEBI" id="CHEBI:15377"/>
        <dbReference type="ChEBI" id="CHEBI:15379"/>
        <dbReference type="ChEBI" id="CHEBI:17499"/>
        <dbReference type="ChEBI" id="CHEBI:84167"/>
        <dbReference type="ChEBI" id="CHEBI:84422"/>
        <dbReference type="EC" id="1.14.99.60"/>
    </reaction>
</comment>
<evidence type="ECO:0000313" key="10">
    <source>
        <dbReference type="EMBL" id="MFC3908331.1"/>
    </source>
</evidence>
<keyword evidence="5 9" id="KW-0560">Oxidoreductase</keyword>
<evidence type="ECO:0000256" key="9">
    <source>
        <dbReference type="HAMAP-Rule" id="MF_01658"/>
    </source>
</evidence>
<keyword evidence="3 9" id="KW-0831">Ubiquinone biosynthesis</keyword>
<dbReference type="GO" id="GO:0004497">
    <property type="term" value="F:monooxygenase activity"/>
    <property type="evidence" value="ECO:0007669"/>
    <property type="project" value="UniProtKB-KW"/>
</dbReference>
<dbReference type="InterPro" id="IPR012347">
    <property type="entry name" value="Ferritin-like"/>
</dbReference>
<dbReference type="PANTHER" id="PTHR11237">
    <property type="entry name" value="COENZYME Q10 BIOSYNTHESIS PROTEIN 7"/>
    <property type="match status" value="1"/>
</dbReference>
<reference evidence="11" key="1">
    <citation type="journal article" date="2019" name="Int. J. Syst. Evol. Microbiol.">
        <title>The Global Catalogue of Microorganisms (GCM) 10K type strain sequencing project: providing services to taxonomists for standard genome sequencing and annotation.</title>
        <authorList>
            <consortium name="The Broad Institute Genomics Platform"/>
            <consortium name="The Broad Institute Genome Sequencing Center for Infectious Disease"/>
            <person name="Wu L."/>
            <person name="Ma J."/>
        </authorList>
    </citation>
    <scope>NUCLEOTIDE SEQUENCE [LARGE SCALE GENOMIC DNA]</scope>
    <source>
        <strain evidence="11">CCUG 59858</strain>
    </source>
</reference>
<evidence type="ECO:0000256" key="5">
    <source>
        <dbReference type="ARBA" id="ARBA00023002"/>
    </source>
</evidence>
<dbReference type="InterPro" id="IPR009078">
    <property type="entry name" value="Ferritin-like_SF"/>
</dbReference>
<dbReference type="HAMAP" id="MF_01658">
    <property type="entry name" value="COQ7"/>
    <property type="match status" value="1"/>
</dbReference>
<dbReference type="InterPro" id="IPR047809">
    <property type="entry name" value="COQ7_proteobact"/>
</dbReference>
<keyword evidence="8 9" id="KW-0472">Membrane</keyword>
<feature type="binding site" evidence="9">
    <location>
        <position position="176"/>
    </location>
    <ligand>
        <name>Fe cation</name>
        <dbReference type="ChEBI" id="CHEBI:24875"/>
        <label>2</label>
    </ligand>
</feature>
<dbReference type="CDD" id="cd01042">
    <property type="entry name" value="DMQH"/>
    <property type="match status" value="1"/>
</dbReference>
<sequence length="213" mass="23921">MRELSLVDQIISEIDVALRTVFPPQNRESSRPNPAVVSADTTLSQTQKKHIAGLMRVNHSGEVCAQALYQGQAMTAQLTQVKQQMAQAAAEEADHLAWCEQRLRELDSQPSRLNPMWYFGSLTIGALAGFVGDRFSLGFVAETERQVGAHLKKHLENLPKQDKRSQQILQQMYDDETHHAEVAKEAGAMELPPFIRKLMQGVSKIMTKTSYYI</sequence>
<feature type="binding site" evidence="9">
    <location>
        <position position="176"/>
    </location>
    <ligand>
        <name>Fe cation</name>
        <dbReference type="ChEBI" id="CHEBI:24875"/>
        <label>1</label>
    </ligand>
</feature>
<dbReference type="RefSeq" id="WP_382341506.1">
    <property type="nucleotide sequence ID" value="NZ_JBHSAB010000004.1"/>
</dbReference>
<evidence type="ECO:0000256" key="8">
    <source>
        <dbReference type="ARBA" id="ARBA00023136"/>
    </source>
</evidence>
<comment type="subcellular location">
    <subcellularLocation>
        <location evidence="9">Cell membrane</location>
        <topology evidence="9">Peripheral membrane protein</topology>
    </subcellularLocation>
</comment>
<keyword evidence="4 9" id="KW-0479">Metal-binding</keyword>
<feature type="binding site" evidence="9">
    <location>
        <position position="62"/>
    </location>
    <ligand>
        <name>Fe cation</name>
        <dbReference type="ChEBI" id="CHEBI:24875"/>
        <label>1</label>
    </ligand>
</feature>
<comment type="cofactor">
    <cofactor evidence="9">
        <name>Fe cation</name>
        <dbReference type="ChEBI" id="CHEBI:24875"/>
    </cofactor>
    <text evidence="9">Binds 2 iron ions per subunit.</text>
</comment>
<feature type="binding site" evidence="9">
    <location>
        <position position="92"/>
    </location>
    <ligand>
        <name>Fe cation</name>
        <dbReference type="ChEBI" id="CHEBI:24875"/>
        <label>1</label>
    </ligand>
</feature>